<proteinExistence type="inferred from homology"/>
<reference evidence="3" key="1">
    <citation type="submission" date="2021-04" db="EMBL/GenBank/DDBJ databases">
        <authorList>
            <person name="Chebbi M.A.C M."/>
        </authorList>
    </citation>
    <scope>NUCLEOTIDE SEQUENCE</scope>
</reference>
<dbReference type="InterPro" id="IPR008014">
    <property type="entry name" value="GSK3-bd"/>
</dbReference>
<dbReference type="OrthoDB" id="6381246at2759"/>
<protein>
    <submittedName>
        <fullName evidence="3">Uncharacterized protein</fullName>
    </submittedName>
</protein>
<keyword evidence="4" id="KW-1185">Reference proteome</keyword>
<dbReference type="PANTHER" id="PTHR35154">
    <property type="entry name" value="GBP PROTEIN"/>
    <property type="match status" value="1"/>
</dbReference>
<feature type="region of interest" description="Disordered" evidence="2">
    <location>
        <begin position="45"/>
        <end position="86"/>
    </location>
</feature>
<gene>
    <name evidence="3" type="ORF">HICCMSTLAB_LOCUS9055</name>
</gene>
<dbReference type="PANTHER" id="PTHR35154:SF3">
    <property type="entry name" value="GBP PROTEIN"/>
    <property type="match status" value="1"/>
</dbReference>
<dbReference type="AlphaFoldDB" id="A0A8J2HJH1"/>
<organism evidence="3 4">
    <name type="scientific">Cotesia congregata</name>
    <name type="common">Parasitoid wasp</name>
    <name type="synonym">Apanteles congregatus</name>
    <dbReference type="NCBI Taxonomy" id="51543"/>
    <lineage>
        <taxon>Eukaryota</taxon>
        <taxon>Metazoa</taxon>
        <taxon>Ecdysozoa</taxon>
        <taxon>Arthropoda</taxon>
        <taxon>Hexapoda</taxon>
        <taxon>Insecta</taxon>
        <taxon>Pterygota</taxon>
        <taxon>Neoptera</taxon>
        <taxon>Endopterygota</taxon>
        <taxon>Hymenoptera</taxon>
        <taxon>Apocrita</taxon>
        <taxon>Ichneumonoidea</taxon>
        <taxon>Braconidae</taxon>
        <taxon>Microgastrinae</taxon>
        <taxon>Cotesia</taxon>
    </lineage>
</organism>
<evidence type="ECO:0000313" key="3">
    <source>
        <dbReference type="EMBL" id="CAG5099421.1"/>
    </source>
</evidence>
<feature type="region of interest" description="Disordered" evidence="2">
    <location>
        <begin position="113"/>
        <end position="139"/>
    </location>
</feature>
<name>A0A8J2HJH1_COTCN</name>
<evidence type="ECO:0000256" key="2">
    <source>
        <dbReference type="SAM" id="MobiDB-lite"/>
    </source>
</evidence>
<feature type="compositionally biased region" description="Acidic residues" evidence="2">
    <location>
        <begin position="119"/>
        <end position="132"/>
    </location>
</feature>
<dbReference type="GO" id="GO:0005737">
    <property type="term" value="C:cytoplasm"/>
    <property type="evidence" value="ECO:0007669"/>
    <property type="project" value="TreeGrafter"/>
</dbReference>
<evidence type="ECO:0000256" key="1">
    <source>
        <dbReference type="ARBA" id="ARBA00010422"/>
    </source>
</evidence>
<dbReference type="Proteomes" id="UP000786811">
    <property type="component" value="Unassembled WGS sequence"/>
</dbReference>
<dbReference type="EMBL" id="CAJNRD030001122">
    <property type="protein sequence ID" value="CAG5099421.1"/>
    <property type="molecule type" value="Genomic_DNA"/>
</dbReference>
<comment type="caution">
    <text evidence="3">The sequence shown here is derived from an EMBL/GenBank/DDBJ whole genome shotgun (WGS) entry which is preliminary data.</text>
</comment>
<evidence type="ECO:0000313" key="4">
    <source>
        <dbReference type="Proteomes" id="UP000786811"/>
    </source>
</evidence>
<accession>A0A8J2HJH1</accession>
<sequence length="163" mass="19217">MPSTEEKTTPYLIQVVPETHYRTLEIDLLVSQIKKTLRFPNLKAKSSVSSHKPRSSPYLIPSRIERQAYFHNQNSDNSKTNEDDPYEKLRELIKQGRLIKEAVKKLQMMNFENLSNNPEGEDQDCHDDDDDNENTHHRTFRRKTFYYDSEDEPLPAVYESLDL</sequence>
<comment type="similarity">
    <text evidence="1">Belongs to the GSK-3-binding protein family.</text>
</comment>